<evidence type="ECO:0000256" key="1">
    <source>
        <dbReference type="SAM" id="MobiDB-lite"/>
    </source>
</evidence>
<feature type="non-terminal residue" evidence="2">
    <location>
        <position position="1"/>
    </location>
</feature>
<feature type="region of interest" description="Disordered" evidence="1">
    <location>
        <begin position="1"/>
        <end position="84"/>
    </location>
</feature>
<dbReference type="AlphaFoldDB" id="Q5Y193"/>
<proteinExistence type="predicted"/>
<organism evidence="2">
    <name type="scientific">uncultured organism BAC21E04</name>
    <dbReference type="NCBI Taxonomy" id="382346"/>
    <lineage>
        <taxon>unclassified sequences</taxon>
        <taxon>environmental samples</taxon>
    </lineage>
</organism>
<dbReference type="EMBL" id="AY713444">
    <property type="protein sequence ID" value="AAU84580.1"/>
    <property type="molecule type" value="Genomic_DNA"/>
</dbReference>
<evidence type="ECO:0000313" key="2">
    <source>
        <dbReference type="EMBL" id="AAU84580.1"/>
    </source>
</evidence>
<sequence>AEKRMMKVKSLRMQRKEARQAGNRKRAMKLSMKLMKISNRPNSRPGRRSQPMRPKAMRAVPMRSRPMRPKAMSAVMPMRSRPRP</sequence>
<feature type="compositionally biased region" description="Basic residues" evidence="1">
    <location>
        <begin position="1"/>
        <end position="13"/>
    </location>
</feature>
<reference evidence="2" key="1">
    <citation type="journal article" date="2005" name="Environ. Microbiol.">
        <title>Potential photosynthesis gene recombination between Prochlorococcus and Synechococcus via viral intermediates.</title>
        <authorList>
            <person name="Zeidner G."/>
            <person name="Bielawski J.P."/>
            <person name="Shmoish M."/>
            <person name="Scanlan D.J."/>
            <person name="Sabehi G."/>
            <person name="Beja O."/>
        </authorList>
    </citation>
    <scope>NUCLEOTIDE SEQUENCE</scope>
    <source>
        <strain evidence="2">6</strain>
    </source>
</reference>
<protein>
    <submittedName>
        <fullName evidence="2">Uncharacterized protein</fullName>
    </submittedName>
</protein>
<accession>Q5Y193</accession>
<feature type="non-terminal residue" evidence="2">
    <location>
        <position position="84"/>
    </location>
</feature>
<name>Q5Y193_9ZZZZ</name>